<feature type="region of interest" description="Disordered" evidence="1">
    <location>
        <begin position="1"/>
        <end position="30"/>
    </location>
</feature>
<reference evidence="2" key="1">
    <citation type="submission" date="2020-10" db="EMBL/GenBank/DDBJ databases">
        <title>Connecting structure to function with the recovery of over 1000 high-quality activated sludge metagenome-assembled genomes encoding full-length rRNA genes using long-read sequencing.</title>
        <authorList>
            <person name="Singleton C.M."/>
            <person name="Petriglieri F."/>
            <person name="Kristensen J.M."/>
            <person name="Kirkegaard R.H."/>
            <person name="Michaelsen T.Y."/>
            <person name="Andersen M.H."/>
            <person name="Karst S.M."/>
            <person name="Dueholm M.S."/>
            <person name="Nielsen P.H."/>
            <person name="Albertsen M."/>
        </authorList>
    </citation>
    <scope>NUCLEOTIDE SEQUENCE</scope>
    <source>
        <strain evidence="2">Bjer_18-Q3-R1-45_BAT3C.347</strain>
    </source>
</reference>
<evidence type="ECO:0000313" key="2">
    <source>
        <dbReference type="EMBL" id="MBK6973669.1"/>
    </source>
</evidence>
<evidence type="ECO:0000256" key="1">
    <source>
        <dbReference type="SAM" id="MobiDB-lite"/>
    </source>
</evidence>
<organism evidence="2 3">
    <name type="scientific">Candidatus Methylophosphatis roskildensis</name>
    <dbReference type="NCBI Taxonomy" id="2899263"/>
    <lineage>
        <taxon>Bacteria</taxon>
        <taxon>Pseudomonadati</taxon>
        <taxon>Pseudomonadota</taxon>
        <taxon>Betaproteobacteria</taxon>
        <taxon>Nitrosomonadales</taxon>
        <taxon>Sterolibacteriaceae</taxon>
        <taxon>Candidatus Methylophosphatis</taxon>
    </lineage>
</organism>
<comment type="caution">
    <text evidence="2">The sequence shown here is derived from an EMBL/GenBank/DDBJ whole genome shotgun (WGS) entry which is preliminary data.</text>
</comment>
<accession>A0A9D7E403</accession>
<gene>
    <name evidence="2" type="ORF">IPH26_12260</name>
</gene>
<dbReference type="AlphaFoldDB" id="A0A9D7E403"/>
<proteinExistence type="predicted"/>
<sequence length="75" mass="8208">MKHDRAVRGLTGSSVKESAGGGRTRAQGGIADADLQQRIRTQAYLPAEQHGFVVAWELSDRSAAEQDWVPMSNRK</sequence>
<protein>
    <submittedName>
        <fullName evidence="2">Uncharacterized protein</fullName>
    </submittedName>
</protein>
<dbReference type="Proteomes" id="UP000807785">
    <property type="component" value="Unassembled WGS sequence"/>
</dbReference>
<name>A0A9D7E403_9PROT</name>
<evidence type="ECO:0000313" key="3">
    <source>
        <dbReference type="Proteomes" id="UP000807785"/>
    </source>
</evidence>
<dbReference type="EMBL" id="JADJEV010000003">
    <property type="protein sequence ID" value="MBK6973669.1"/>
    <property type="molecule type" value="Genomic_DNA"/>
</dbReference>